<dbReference type="VEuPathDB" id="FungiDB:ACJ73_08923"/>
<evidence type="ECO:0000313" key="1">
    <source>
        <dbReference type="EMBL" id="OJD15970.1"/>
    </source>
</evidence>
<feature type="non-terminal residue" evidence="1">
    <location>
        <position position="79"/>
    </location>
</feature>
<dbReference type="AlphaFoldDB" id="A0A1J9PJ87"/>
<organism evidence="1 2">
    <name type="scientific">Blastomyces percursus</name>
    <dbReference type="NCBI Taxonomy" id="1658174"/>
    <lineage>
        <taxon>Eukaryota</taxon>
        <taxon>Fungi</taxon>
        <taxon>Dikarya</taxon>
        <taxon>Ascomycota</taxon>
        <taxon>Pezizomycotina</taxon>
        <taxon>Eurotiomycetes</taxon>
        <taxon>Eurotiomycetidae</taxon>
        <taxon>Onygenales</taxon>
        <taxon>Ajellomycetaceae</taxon>
        <taxon>Blastomyces</taxon>
    </lineage>
</organism>
<keyword evidence="2" id="KW-1185">Reference proteome</keyword>
<dbReference type="STRING" id="1658174.A0A1J9PJ87"/>
<protein>
    <submittedName>
        <fullName evidence="1">Uncharacterized protein</fullName>
    </submittedName>
</protein>
<reference evidence="1 2" key="1">
    <citation type="submission" date="2015-08" db="EMBL/GenBank/DDBJ databases">
        <title>Emmonsia species relationships and genome sequence.</title>
        <authorList>
            <person name="Cuomo C.A."/>
            <person name="Schwartz I.S."/>
            <person name="Kenyon C."/>
            <person name="De Hoog G.S."/>
            <person name="Govender N.P."/>
            <person name="Botha A."/>
            <person name="Moreno L."/>
            <person name="De Vries M."/>
            <person name="Munoz J.F."/>
            <person name="Stielow J.B."/>
        </authorList>
    </citation>
    <scope>NUCLEOTIDE SEQUENCE [LARGE SCALE GENOMIC DNA]</scope>
    <source>
        <strain evidence="1 2">EI222</strain>
    </source>
</reference>
<proteinExistence type="predicted"/>
<comment type="caution">
    <text evidence="1">The sequence shown here is derived from an EMBL/GenBank/DDBJ whole genome shotgun (WGS) entry which is preliminary data.</text>
</comment>
<gene>
    <name evidence="1" type="ORF">ACJ73_08923</name>
</gene>
<evidence type="ECO:0000313" key="2">
    <source>
        <dbReference type="Proteomes" id="UP000242791"/>
    </source>
</evidence>
<accession>A0A1J9PJ87</accession>
<dbReference type="EMBL" id="LGTZ01002284">
    <property type="protein sequence ID" value="OJD15970.1"/>
    <property type="molecule type" value="Genomic_DNA"/>
</dbReference>
<dbReference type="Proteomes" id="UP000242791">
    <property type="component" value="Unassembled WGS sequence"/>
</dbReference>
<name>A0A1J9PJ87_9EURO</name>
<sequence length="79" mass="8633">MAEVTEAVAPAAALGLRLPGYNTSTLEISPEFLRRHHPKHRDGRGGDGKDEDPLLYFCWRQQSCGSCLQASGECSWCPG</sequence>